<comment type="caution">
    <text evidence="4">The sequence shown here is derived from an EMBL/GenBank/DDBJ whole genome shotgun (WGS) entry which is preliminary data.</text>
</comment>
<keyword evidence="5" id="KW-1185">Reference proteome</keyword>
<name>A0A388L594_CHABU</name>
<dbReference type="STRING" id="69332.A0A388L594"/>
<evidence type="ECO:0000313" key="5">
    <source>
        <dbReference type="Proteomes" id="UP000265515"/>
    </source>
</evidence>
<evidence type="ECO:0000256" key="1">
    <source>
        <dbReference type="SAM" id="MobiDB-lite"/>
    </source>
</evidence>
<protein>
    <recommendedName>
        <fullName evidence="3">AB hydrolase-1 domain-containing protein</fullName>
    </recommendedName>
</protein>
<evidence type="ECO:0000259" key="3">
    <source>
        <dbReference type="Pfam" id="PF12697"/>
    </source>
</evidence>
<evidence type="ECO:0000256" key="2">
    <source>
        <dbReference type="SAM" id="SignalP"/>
    </source>
</evidence>
<dbReference type="SUPFAM" id="SSF53474">
    <property type="entry name" value="alpha/beta-Hydrolases"/>
    <property type="match status" value="1"/>
</dbReference>
<dbReference type="EMBL" id="BFEA01000268">
    <property type="protein sequence ID" value="GBG77467.1"/>
    <property type="molecule type" value="Genomic_DNA"/>
</dbReference>
<feature type="compositionally biased region" description="Basic and acidic residues" evidence="1">
    <location>
        <begin position="394"/>
        <end position="404"/>
    </location>
</feature>
<evidence type="ECO:0000313" key="4">
    <source>
        <dbReference type="EMBL" id="GBG77467.1"/>
    </source>
</evidence>
<dbReference type="InterPro" id="IPR000073">
    <property type="entry name" value="AB_hydrolase_1"/>
</dbReference>
<feature type="domain" description="AB hydrolase-1" evidence="3">
    <location>
        <begin position="431"/>
        <end position="664"/>
    </location>
</feature>
<feature type="signal peptide" evidence="2">
    <location>
        <begin position="1"/>
        <end position="24"/>
    </location>
</feature>
<dbReference type="Pfam" id="PF12697">
    <property type="entry name" value="Abhydrolase_6"/>
    <property type="match status" value="1"/>
</dbReference>
<dbReference type="PRINTS" id="PR00111">
    <property type="entry name" value="ABHYDROLASE"/>
</dbReference>
<dbReference type="Gramene" id="GBG77467">
    <property type="protein sequence ID" value="GBG77467"/>
    <property type="gene ID" value="CBR_g23915"/>
</dbReference>
<feature type="chain" id="PRO_5017447412" description="AB hydrolase-1 domain-containing protein" evidence="2">
    <location>
        <begin position="25"/>
        <end position="847"/>
    </location>
</feature>
<proteinExistence type="predicted"/>
<gene>
    <name evidence="4" type="ORF">CBR_g23915</name>
</gene>
<accession>A0A388L594</accession>
<feature type="compositionally biased region" description="Acidic residues" evidence="1">
    <location>
        <begin position="29"/>
        <end position="67"/>
    </location>
</feature>
<dbReference type="PANTHER" id="PTHR43139">
    <property type="entry name" value="SI:DKEY-122A22.2"/>
    <property type="match status" value="1"/>
</dbReference>
<dbReference type="AlphaFoldDB" id="A0A388L594"/>
<dbReference type="InterPro" id="IPR029058">
    <property type="entry name" value="AB_hydrolase_fold"/>
</dbReference>
<organism evidence="4 5">
    <name type="scientific">Chara braunii</name>
    <name type="common">Braun's stonewort</name>
    <dbReference type="NCBI Taxonomy" id="69332"/>
    <lineage>
        <taxon>Eukaryota</taxon>
        <taxon>Viridiplantae</taxon>
        <taxon>Streptophyta</taxon>
        <taxon>Charophyceae</taxon>
        <taxon>Charales</taxon>
        <taxon>Characeae</taxon>
        <taxon>Chara</taxon>
    </lineage>
</organism>
<sequence>MTMMMMMTMMTMMMMMTMVMMTMTMVVMTDDDDDDDDEDDDDDDDDDDGDDDHDDDDDGDDDEDVDDGKDHLKECACPHSSRSHAVALEAVVIVCSRIAGEGEKSVGRCVGAGDMGRVGETRWKLGGGYGQGGGRRGNGPMLPNVRACRWIARALNYLLEKLPGAEHFNLTATAMLQQNLKKAEKKLHLHEGESMTVWGGFEIKEMFTSLLHTAIMEALSRLLGEWEKKRYPKITHIYAMCRGKLLRQVIGVPMGKNYCPPLACLLCVKYEEEFMKSLGGDRKLVHGVASGVPAMVPGESAVRRCGLVGVIAPIDDMTRIHAWVPESWARANMDRFVGGEYLKESPHPGMRRRKGGGEGTPAEPDDGRDPPWMSRGFGAEEDWGSQRRLYCESDPEKSQRKVESESDVETGGGGGGGGKRDIILLLQAFGPSAAFHWGAQVAVLYKRFDIIMPDLVFLGESTSRSEERSEVFQAVCVDGLLRFFGITSCHVVSMGYGGFVAFRLAQLFPEKIQKLIITSCPGPVLTRKDYEESLHDLEVENWIDIFLPSTAAALQKNMMAIMYKPPPIATWMLIGAMKEALKGSTQEKRELLQHLHAYLDSPEPEMPRLPSVKDILLIWGRYDRLFPLHLGERFQRHLGGRAKLKIVDQSGHSPSVESPREYNELIVKFLLGKEERWQPHHEAWKGREGETASLLTMTVCDSSLWTYVAPFLRDRWRARELLPGIEVRELLSAGIESLGRTKESCRTNLMPQALYGRKIFNMCQEEKEGCTDKLFESCAGCPLIVADSDGGILVATRWWVPDAVVQTMHLPASVLKIAFQPGRSGHCTDIGSYEGESPNKSHAPSSV</sequence>
<dbReference type="PANTHER" id="PTHR43139:SF52">
    <property type="entry name" value="SI:DKEY-122A22.2"/>
    <property type="match status" value="1"/>
</dbReference>
<reference evidence="4 5" key="1">
    <citation type="journal article" date="2018" name="Cell">
        <title>The Chara Genome: Secondary Complexity and Implications for Plant Terrestrialization.</title>
        <authorList>
            <person name="Nishiyama T."/>
            <person name="Sakayama H."/>
            <person name="Vries J.D."/>
            <person name="Buschmann H."/>
            <person name="Saint-Marcoux D."/>
            <person name="Ullrich K.K."/>
            <person name="Haas F.B."/>
            <person name="Vanderstraeten L."/>
            <person name="Becker D."/>
            <person name="Lang D."/>
            <person name="Vosolsobe S."/>
            <person name="Rombauts S."/>
            <person name="Wilhelmsson P.K.I."/>
            <person name="Janitza P."/>
            <person name="Kern R."/>
            <person name="Heyl A."/>
            <person name="Rumpler F."/>
            <person name="Villalobos L.I.A.C."/>
            <person name="Clay J.M."/>
            <person name="Skokan R."/>
            <person name="Toyoda A."/>
            <person name="Suzuki Y."/>
            <person name="Kagoshima H."/>
            <person name="Schijlen E."/>
            <person name="Tajeshwar N."/>
            <person name="Catarino B."/>
            <person name="Hetherington A.J."/>
            <person name="Saltykova A."/>
            <person name="Bonnot C."/>
            <person name="Breuninger H."/>
            <person name="Symeonidi A."/>
            <person name="Radhakrishnan G.V."/>
            <person name="Van Nieuwerburgh F."/>
            <person name="Deforce D."/>
            <person name="Chang C."/>
            <person name="Karol K.G."/>
            <person name="Hedrich R."/>
            <person name="Ulvskov P."/>
            <person name="Glockner G."/>
            <person name="Delwiche C.F."/>
            <person name="Petrasek J."/>
            <person name="Van de Peer Y."/>
            <person name="Friml J."/>
            <person name="Beilby M."/>
            <person name="Dolan L."/>
            <person name="Kohara Y."/>
            <person name="Sugano S."/>
            <person name="Fujiyama A."/>
            <person name="Delaux P.-M."/>
            <person name="Quint M."/>
            <person name="TheiBen G."/>
            <person name="Hagemann M."/>
            <person name="Harholt J."/>
            <person name="Dunand C."/>
            <person name="Zachgo S."/>
            <person name="Langdale J."/>
            <person name="Maumus F."/>
            <person name="Straeten D.V.D."/>
            <person name="Gould S.B."/>
            <person name="Rensing S.A."/>
        </authorList>
    </citation>
    <scope>NUCLEOTIDE SEQUENCE [LARGE SCALE GENOMIC DNA]</scope>
    <source>
        <strain evidence="4 5">S276</strain>
    </source>
</reference>
<feature type="region of interest" description="Disordered" evidence="1">
    <location>
        <begin position="340"/>
        <end position="379"/>
    </location>
</feature>
<keyword evidence="2" id="KW-0732">Signal</keyword>
<feature type="region of interest" description="Disordered" evidence="1">
    <location>
        <begin position="29"/>
        <end position="69"/>
    </location>
</feature>
<feature type="region of interest" description="Disordered" evidence="1">
    <location>
        <begin position="394"/>
        <end position="415"/>
    </location>
</feature>
<dbReference type="Gene3D" id="3.40.50.1820">
    <property type="entry name" value="alpha/beta hydrolase"/>
    <property type="match status" value="1"/>
</dbReference>
<dbReference type="InterPro" id="IPR052370">
    <property type="entry name" value="Meta-cleavage_hydrolase"/>
</dbReference>
<dbReference type="Proteomes" id="UP000265515">
    <property type="component" value="Unassembled WGS sequence"/>
</dbReference>
<dbReference type="OrthoDB" id="6431331at2759"/>